<feature type="domain" description="Aminotransferase class I/classII large" evidence="10">
    <location>
        <begin position="35"/>
        <end position="361"/>
    </location>
</feature>
<dbReference type="GO" id="GO:0048472">
    <property type="term" value="F:threonine-phosphate decarboxylase activity"/>
    <property type="evidence" value="ECO:0007669"/>
    <property type="project" value="UniProtKB-EC"/>
</dbReference>
<dbReference type="EC" id="4.1.1.81" evidence="4"/>
<dbReference type="InterPro" id="IPR005860">
    <property type="entry name" value="CobD"/>
</dbReference>
<dbReference type="Gene3D" id="3.40.640.10">
    <property type="entry name" value="Type I PLP-dependent aspartate aminotransferase-like (Major domain)"/>
    <property type="match status" value="1"/>
</dbReference>
<dbReference type="Pfam" id="PF00155">
    <property type="entry name" value="Aminotran_1_2"/>
    <property type="match status" value="1"/>
</dbReference>
<evidence type="ECO:0000256" key="8">
    <source>
        <dbReference type="ARBA" id="ARBA00029996"/>
    </source>
</evidence>
<evidence type="ECO:0000256" key="5">
    <source>
        <dbReference type="ARBA" id="ARBA00022573"/>
    </source>
</evidence>
<reference evidence="11" key="1">
    <citation type="submission" date="2019-08" db="EMBL/GenBank/DDBJ databases">
        <authorList>
            <person name="Kucharzyk K."/>
            <person name="Murdoch R.W."/>
            <person name="Higgins S."/>
            <person name="Loffler F."/>
        </authorList>
    </citation>
    <scope>NUCLEOTIDE SEQUENCE</scope>
</reference>
<evidence type="ECO:0000256" key="1">
    <source>
        <dbReference type="ARBA" id="ARBA00001933"/>
    </source>
</evidence>
<accession>A0A644T0P4</accession>
<dbReference type="InterPro" id="IPR015424">
    <property type="entry name" value="PyrdxlP-dep_Trfase"/>
</dbReference>
<organism evidence="11">
    <name type="scientific">bioreactor metagenome</name>
    <dbReference type="NCBI Taxonomy" id="1076179"/>
    <lineage>
        <taxon>unclassified sequences</taxon>
        <taxon>metagenomes</taxon>
        <taxon>ecological metagenomes</taxon>
    </lineage>
</organism>
<sequence>MDYINRKVIPITGLNAFEHGGNIYTAARNGGCLTNLIDFSANINPLGIPDSVRQSILANLDSIMTYPDAEAHGLKSAISQHYSINQNMITPGNGAVELLYVLCNALRPKQALIPAPTFSEYERSAQASGCKIQYVYLNPKTGFKIDIDHLITLVEDKSIDIVFIGNPNNPTGTLLERQELESLIQAAEKSNTLVVVDESFLDFLIDDSQYTCRPLLVRYQNLVILHSLTKFYAIPGLRLGFALASKQLTDKLHKGKDPWNVNSLAQCAGIAALYDRYFQQTSREFINQTNAQFYTQLKTIPKIKPHKPSVNFILLDISNTKINSLELRLLLANQDILIRDCSNYPGLSDNYIRLAVKLPQQNAVLIKTLQNICR</sequence>
<proteinExistence type="predicted"/>
<dbReference type="CDD" id="cd00609">
    <property type="entry name" value="AAT_like"/>
    <property type="match status" value="1"/>
</dbReference>
<dbReference type="InterPro" id="IPR004838">
    <property type="entry name" value="NHTrfase_class1_PyrdxlP-BS"/>
</dbReference>
<evidence type="ECO:0000313" key="11">
    <source>
        <dbReference type="EMBL" id="MPL60475.1"/>
    </source>
</evidence>
<evidence type="ECO:0000256" key="6">
    <source>
        <dbReference type="ARBA" id="ARBA00022898"/>
    </source>
</evidence>
<keyword evidence="5" id="KW-0169">Cobalamin biosynthesis</keyword>
<comment type="pathway">
    <text evidence="3">Cofactor biosynthesis; adenosylcobalamin biosynthesis.</text>
</comment>
<evidence type="ECO:0000256" key="2">
    <source>
        <dbReference type="ARBA" id="ARBA00003444"/>
    </source>
</evidence>
<evidence type="ECO:0000256" key="7">
    <source>
        <dbReference type="ARBA" id="ARBA00023239"/>
    </source>
</evidence>
<dbReference type="PANTHER" id="PTHR42885">
    <property type="entry name" value="HISTIDINOL-PHOSPHATE AMINOTRANSFERASE-RELATED"/>
    <property type="match status" value="1"/>
</dbReference>
<dbReference type="GO" id="GO:0030170">
    <property type="term" value="F:pyridoxal phosphate binding"/>
    <property type="evidence" value="ECO:0007669"/>
    <property type="project" value="InterPro"/>
</dbReference>
<dbReference type="PROSITE" id="PS00105">
    <property type="entry name" value="AA_TRANSFER_CLASS_1"/>
    <property type="match status" value="1"/>
</dbReference>
<comment type="cofactor">
    <cofactor evidence="1">
        <name>pyridoxal 5'-phosphate</name>
        <dbReference type="ChEBI" id="CHEBI:597326"/>
    </cofactor>
</comment>
<evidence type="ECO:0000256" key="9">
    <source>
        <dbReference type="ARBA" id="ARBA00048531"/>
    </source>
</evidence>
<dbReference type="SUPFAM" id="SSF53383">
    <property type="entry name" value="PLP-dependent transferases"/>
    <property type="match status" value="1"/>
</dbReference>
<evidence type="ECO:0000259" key="10">
    <source>
        <dbReference type="Pfam" id="PF00155"/>
    </source>
</evidence>
<dbReference type="PANTHER" id="PTHR42885:SF1">
    <property type="entry name" value="THREONINE-PHOSPHATE DECARBOXYLASE"/>
    <property type="match status" value="1"/>
</dbReference>
<dbReference type="InterPro" id="IPR015421">
    <property type="entry name" value="PyrdxlP-dep_Trfase_major"/>
</dbReference>
<dbReference type="InterPro" id="IPR015422">
    <property type="entry name" value="PyrdxlP-dep_Trfase_small"/>
</dbReference>
<dbReference type="Gene3D" id="3.90.1150.10">
    <property type="entry name" value="Aspartate Aminotransferase, domain 1"/>
    <property type="match status" value="1"/>
</dbReference>
<comment type="function">
    <text evidence="2">Decarboxylates L-threonine-O-3-phosphate to yield (R)-1-amino-2-propanol O-2-phosphate, the precursor for the linkage between the nucleotide loop and the corrin ring in cobalamin.</text>
</comment>
<keyword evidence="7 11" id="KW-0456">Lyase</keyword>
<dbReference type="EMBL" id="VSSQ01000012">
    <property type="protein sequence ID" value="MPL60475.1"/>
    <property type="molecule type" value="Genomic_DNA"/>
</dbReference>
<dbReference type="UniPathway" id="UPA00148"/>
<gene>
    <name evidence="11" type="primary">cobD_4</name>
    <name evidence="11" type="ORF">SDC9_06036</name>
</gene>
<protein>
    <recommendedName>
        <fullName evidence="4">threonine-phosphate decarboxylase</fullName>
        <ecNumber evidence="4">4.1.1.81</ecNumber>
    </recommendedName>
    <alternativeName>
        <fullName evidence="8">L-threonine-O-3-phosphate decarboxylase</fullName>
    </alternativeName>
</protein>
<dbReference type="AlphaFoldDB" id="A0A644T0P4"/>
<dbReference type="InterPro" id="IPR004839">
    <property type="entry name" value="Aminotransferase_I/II_large"/>
</dbReference>
<name>A0A644T0P4_9ZZZZ</name>
<keyword evidence="6" id="KW-0663">Pyridoxal phosphate</keyword>
<evidence type="ECO:0000256" key="4">
    <source>
        <dbReference type="ARBA" id="ARBA00012285"/>
    </source>
</evidence>
<dbReference type="NCBIfam" id="TIGR01140">
    <property type="entry name" value="L_thr_O3P_dcar"/>
    <property type="match status" value="1"/>
</dbReference>
<evidence type="ECO:0000256" key="3">
    <source>
        <dbReference type="ARBA" id="ARBA00004953"/>
    </source>
</evidence>
<comment type="catalytic activity">
    <reaction evidence="9">
        <text>O-phospho-L-threonine + H(+) = (R)-1-aminopropan-2-yl phosphate + CO2</text>
        <dbReference type="Rhea" id="RHEA:11492"/>
        <dbReference type="ChEBI" id="CHEBI:15378"/>
        <dbReference type="ChEBI" id="CHEBI:16526"/>
        <dbReference type="ChEBI" id="CHEBI:58563"/>
        <dbReference type="ChEBI" id="CHEBI:58675"/>
        <dbReference type="EC" id="4.1.1.81"/>
    </reaction>
</comment>
<dbReference type="GO" id="GO:0009236">
    <property type="term" value="P:cobalamin biosynthetic process"/>
    <property type="evidence" value="ECO:0007669"/>
    <property type="project" value="UniProtKB-UniPathway"/>
</dbReference>
<comment type="caution">
    <text evidence="11">The sequence shown here is derived from an EMBL/GenBank/DDBJ whole genome shotgun (WGS) entry which is preliminary data.</text>
</comment>